<dbReference type="Gene3D" id="2.60.120.10">
    <property type="entry name" value="Jelly Rolls"/>
    <property type="match status" value="1"/>
</dbReference>
<dbReference type="PROSITE" id="PS00041">
    <property type="entry name" value="HTH_ARAC_FAMILY_1"/>
    <property type="match status" value="1"/>
</dbReference>
<gene>
    <name evidence="6" type="ORF">Ana3638_00265</name>
</gene>
<evidence type="ECO:0000313" key="6">
    <source>
        <dbReference type="EMBL" id="QHQ59423.1"/>
    </source>
</evidence>
<protein>
    <submittedName>
        <fullName evidence="6">Helix-turn-helix domain-containing protein</fullName>
    </submittedName>
</protein>
<dbReference type="KEGG" id="anr:Ana3638_00265"/>
<dbReference type="Pfam" id="PF12833">
    <property type="entry name" value="HTH_18"/>
    <property type="match status" value="1"/>
</dbReference>
<keyword evidence="3" id="KW-0804">Transcription</keyword>
<evidence type="ECO:0000256" key="3">
    <source>
        <dbReference type="ARBA" id="ARBA00023163"/>
    </source>
</evidence>
<keyword evidence="2" id="KW-0238">DNA-binding</keyword>
<keyword evidence="7" id="KW-1185">Reference proteome</keyword>
<dbReference type="SUPFAM" id="SSF46689">
    <property type="entry name" value="Homeodomain-like"/>
    <property type="match status" value="2"/>
</dbReference>
<dbReference type="InterPro" id="IPR037923">
    <property type="entry name" value="HTH-like"/>
</dbReference>
<dbReference type="EMBL" id="CP048000">
    <property type="protein sequence ID" value="QHQ59423.1"/>
    <property type="molecule type" value="Genomic_DNA"/>
</dbReference>
<keyword evidence="1" id="KW-0805">Transcription regulation</keyword>
<dbReference type="AlphaFoldDB" id="A0A6P1TG82"/>
<dbReference type="SMART" id="SM00342">
    <property type="entry name" value="HTH_ARAC"/>
    <property type="match status" value="1"/>
</dbReference>
<dbReference type="Gene3D" id="1.10.10.60">
    <property type="entry name" value="Homeodomain-like"/>
    <property type="match status" value="2"/>
</dbReference>
<evidence type="ECO:0000256" key="4">
    <source>
        <dbReference type="SAM" id="MobiDB-lite"/>
    </source>
</evidence>
<feature type="region of interest" description="Disordered" evidence="4">
    <location>
        <begin position="281"/>
        <end position="303"/>
    </location>
</feature>
<evidence type="ECO:0000259" key="5">
    <source>
        <dbReference type="PROSITE" id="PS01124"/>
    </source>
</evidence>
<dbReference type="InterPro" id="IPR018062">
    <property type="entry name" value="HTH_AraC-typ_CS"/>
</dbReference>
<name>A0A6P1TG82_9FIRM</name>
<accession>A0A6P1TG82</accession>
<dbReference type="Proteomes" id="UP000464314">
    <property type="component" value="Chromosome"/>
</dbReference>
<evidence type="ECO:0000313" key="7">
    <source>
        <dbReference type="Proteomes" id="UP000464314"/>
    </source>
</evidence>
<dbReference type="SUPFAM" id="SSF51215">
    <property type="entry name" value="Regulatory protein AraC"/>
    <property type="match status" value="1"/>
</dbReference>
<dbReference type="PANTHER" id="PTHR43280:SF28">
    <property type="entry name" value="HTH-TYPE TRANSCRIPTIONAL ACTIVATOR RHAS"/>
    <property type="match status" value="1"/>
</dbReference>
<dbReference type="Pfam" id="PF02311">
    <property type="entry name" value="AraC_binding"/>
    <property type="match status" value="1"/>
</dbReference>
<evidence type="ECO:0000256" key="1">
    <source>
        <dbReference type="ARBA" id="ARBA00023015"/>
    </source>
</evidence>
<sequence>MRRIVFEETMDGICIDRIIRDYEYNMPTKHVHDEYEIYYLLEGERYYFIENQTYLVKEGSIVFINKGQIHKTGVAGKSYHDRILIELKAEPFQTFLLSSCGISLSDFFSSNYGVIKLDNNGQHYVKSLLLGMADELHQKQPHYTAMAMMKLCSLLVYALRRTTHDNTEQVSNLAKTAKHKKVSEVASFIMANSTEVKSLDDLAKRFFISKCYLSRIFKEVTSFTVSEYININRIQKAQQMLLETDLSITEISASLGYESITYFEKVFSNFTETSPLKYRKKYKKTNQPMRDKKTEPEGVATKS</sequence>
<proteinExistence type="predicted"/>
<dbReference type="GO" id="GO:0043565">
    <property type="term" value="F:sequence-specific DNA binding"/>
    <property type="evidence" value="ECO:0007669"/>
    <property type="project" value="InterPro"/>
</dbReference>
<dbReference type="InterPro" id="IPR003313">
    <property type="entry name" value="AraC-bd"/>
</dbReference>
<dbReference type="PANTHER" id="PTHR43280">
    <property type="entry name" value="ARAC-FAMILY TRANSCRIPTIONAL REGULATOR"/>
    <property type="match status" value="1"/>
</dbReference>
<evidence type="ECO:0000256" key="2">
    <source>
        <dbReference type="ARBA" id="ARBA00023125"/>
    </source>
</evidence>
<dbReference type="GO" id="GO:0003700">
    <property type="term" value="F:DNA-binding transcription factor activity"/>
    <property type="evidence" value="ECO:0007669"/>
    <property type="project" value="InterPro"/>
</dbReference>
<dbReference type="PROSITE" id="PS01124">
    <property type="entry name" value="HTH_ARAC_FAMILY_2"/>
    <property type="match status" value="1"/>
</dbReference>
<reference evidence="6 7" key="1">
    <citation type="submission" date="2020-01" db="EMBL/GenBank/DDBJ databases">
        <title>Genome analysis of Anaerocolumna sp. CBA3638.</title>
        <authorList>
            <person name="Kim J."/>
            <person name="Roh S.W."/>
        </authorList>
    </citation>
    <scope>NUCLEOTIDE SEQUENCE [LARGE SCALE GENOMIC DNA]</scope>
    <source>
        <strain evidence="6 7">CBA3638</strain>
    </source>
</reference>
<dbReference type="InterPro" id="IPR018060">
    <property type="entry name" value="HTH_AraC"/>
</dbReference>
<dbReference type="RefSeq" id="WP_161835994.1">
    <property type="nucleotide sequence ID" value="NZ_CP048000.1"/>
</dbReference>
<dbReference type="InterPro" id="IPR014710">
    <property type="entry name" value="RmlC-like_jellyroll"/>
</dbReference>
<feature type="domain" description="HTH araC/xylS-type" evidence="5">
    <location>
        <begin position="183"/>
        <end position="281"/>
    </location>
</feature>
<dbReference type="InterPro" id="IPR009057">
    <property type="entry name" value="Homeodomain-like_sf"/>
</dbReference>
<organism evidence="6 7">
    <name type="scientific">Anaerocolumna sedimenticola</name>
    <dbReference type="NCBI Taxonomy" id="2696063"/>
    <lineage>
        <taxon>Bacteria</taxon>
        <taxon>Bacillati</taxon>
        <taxon>Bacillota</taxon>
        <taxon>Clostridia</taxon>
        <taxon>Lachnospirales</taxon>
        <taxon>Lachnospiraceae</taxon>
        <taxon>Anaerocolumna</taxon>
    </lineage>
</organism>